<dbReference type="Pfam" id="PF16867">
    <property type="entry name" value="DMSP_lyase"/>
    <property type="match status" value="1"/>
</dbReference>
<dbReference type="InterPro" id="IPR011051">
    <property type="entry name" value="RmlC_Cupin_sf"/>
</dbReference>
<gene>
    <name evidence="1" type="ORF">C882_2645</name>
</gene>
<dbReference type="AlphaFoldDB" id="K9HWI8"/>
<proteinExistence type="predicted"/>
<keyword evidence="2" id="KW-1185">Reference proteome</keyword>
<dbReference type="InterPro" id="IPR014710">
    <property type="entry name" value="RmlC-like_jellyroll"/>
</dbReference>
<keyword evidence="1" id="KW-0456">Lyase</keyword>
<reference evidence="1 2" key="1">
    <citation type="journal article" date="2013" name="Genome Announc.">
        <title>Draft Genome Sequence of an Alphaproteobacterium, Caenispirillum salinarum AK4(T), Isolated from a Solar Saltern.</title>
        <authorList>
            <person name="Khatri I."/>
            <person name="Singh A."/>
            <person name="Korpole S."/>
            <person name="Pinnaka A.K."/>
            <person name="Subramanian S."/>
        </authorList>
    </citation>
    <scope>NUCLEOTIDE SEQUENCE [LARGE SCALE GENOMIC DNA]</scope>
    <source>
        <strain evidence="1 2">AK4</strain>
    </source>
</reference>
<accession>K9HWI8</accession>
<sequence length="229" mass="25571">MTESVRRLADVPDWGYLLAEFDTAYRYRSAGGSRLIRGHMKAVRERLSRCIAGDPPLDFPLPERKPVCAHLGRALDNGERDTMSGMVRAIDKVKDWLTWRHGYASMPRHLEKRYAYADILGPHGPVYCKELTLGLVLFAPRTTYPAHAHSGITESYICLSGATSENDAGVYVPGAMILNVPEHDHAITTSDREPALLAYAWVGAPEDLANQEMVFSRKRKPAPLTRNPE</sequence>
<dbReference type="EMBL" id="ANHY01000003">
    <property type="protein sequence ID" value="EKV32566.1"/>
    <property type="molecule type" value="Genomic_DNA"/>
</dbReference>
<organism evidence="1 2">
    <name type="scientific">Caenispirillum salinarum AK4</name>
    <dbReference type="NCBI Taxonomy" id="1238182"/>
    <lineage>
        <taxon>Bacteria</taxon>
        <taxon>Pseudomonadati</taxon>
        <taxon>Pseudomonadota</taxon>
        <taxon>Alphaproteobacteria</taxon>
        <taxon>Rhodospirillales</taxon>
        <taxon>Novispirillaceae</taxon>
        <taxon>Caenispirillum</taxon>
    </lineage>
</organism>
<comment type="caution">
    <text evidence="1">The sequence shown here is derived from an EMBL/GenBank/DDBJ whole genome shotgun (WGS) entry which is preliminary data.</text>
</comment>
<name>K9HWI8_9PROT</name>
<dbReference type="eggNOG" id="COG0662">
    <property type="taxonomic scope" value="Bacteria"/>
</dbReference>
<dbReference type="InterPro" id="IPR031723">
    <property type="entry name" value="DMSP_lyase"/>
</dbReference>
<dbReference type="STRING" id="1238182.C882_2645"/>
<dbReference type="Gene3D" id="2.60.120.10">
    <property type="entry name" value="Jelly Rolls"/>
    <property type="match status" value="1"/>
</dbReference>
<dbReference type="Proteomes" id="UP000009881">
    <property type="component" value="Unassembled WGS sequence"/>
</dbReference>
<dbReference type="GO" id="GO:0047869">
    <property type="term" value="F:dimethylpropiothetin dethiomethylase activity"/>
    <property type="evidence" value="ECO:0007669"/>
    <property type="project" value="InterPro"/>
</dbReference>
<dbReference type="SUPFAM" id="SSF51182">
    <property type="entry name" value="RmlC-like cupins"/>
    <property type="match status" value="1"/>
</dbReference>
<protein>
    <submittedName>
        <fullName evidence="1">Dimethylsulfoniopropionate (DSMP) lyase DddL</fullName>
    </submittedName>
</protein>
<evidence type="ECO:0000313" key="2">
    <source>
        <dbReference type="Proteomes" id="UP000009881"/>
    </source>
</evidence>
<dbReference type="RefSeq" id="WP_009539054.1">
    <property type="nucleotide sequence ID" value="NZ_ANHY01000003.1"/>
</dbReference>
<dbReference type="PATRIC" id="fig|1238182.3.peg.605"/>
<evidence type="ECO:0000313" key="1">
    <source>
        <dbReference type="EMBL" id="EKV32566.1"/>
    </source>
</evidence>
<dbReference type="OrthoDB" id="9083851at2"/>